<feature type="region of interest" description="Disordered" evidence="1">
    <location>
        <begin position="1"/>
        <end position="20"/>
    </location>
</feature>
<dbReference type="EMBL" id="BSYI01000011">
    <property type="protein sequence ID" value="GMG82603.1"/>
    <property type="molecule type" value="Genomic_DNA"/>
</dbReference>
<dbReference type="Proteomes" id="UP001239909">
    <property type="component" value="Unassembled WGS sequence"/>
</dbReference>
<feature type="region of interest" description="Disordered" evidence="1">
    <location>
        <begin position="322"/>
        <end position="399"/>
    </location>
</feature>
<dbReference type="Pfam" id="PF13384">
    <property type="entry name" value="HTH_23"/>
    <property type="match status" value="1"/>
</dbReference>
<comment type="caution">
    <text evidence="2">The sequence shown here is derived from an EMBL/GenBank/DDBJ whole genome shotgun (WGS) entry which is preliminary data.</text>
</comment>
<feature type="region of interest" description="Disordered" evidence="1">
    <location>
        <begin position="36"/>
        <end position="56"/>
    </location>
</feature>
<evidence type="ECO:0000313" key="3">
    <source>
        <dbReference type="Proteomes" id="UP001239909"/>
    </source>
</evidence>
<feature type="region of interest" description="Disordered" evidence="1">
    <location>
        <begin position="198"/>
        <end position="232"/>
    </location>
</feature>
<name>A0ABQ6LN31_9RHOB</name>
<gene>
    <name evidence="2" type="ORF">LNKW23_18160</name>
</gene>
<feature type="compositionally biased region" description="Basic and acidic residues" evidence="1">
    <location>
        <begin position="217"/>
        <end position="232"/>
    </location>
</feature>
<evidence type="ECO:0008006" key="4">
    <source>
        <dbReference type="Google" id="ProtNLM"/>
    </source>
</evidence>
<dbReference type="Gene3D" id="1.10.10.60">
    <property type="entry name" value="Homeodomain-like"/>
    <property type="match status" value="1"/>
</dbReference>
<accession>A0ABQ6LN31</accession>
<proteinExistence type="predicted"/>
<evidence type="ECO:0000313" key="2">
    <source>
        <dbReference type="EMBL" id="GMG82603.1"/>
    </source>
</evidence>
<keyword evidence="3" id="KW-1185">Reference proteome</keyword>
<evidence type="ECO:0000256" key="1">
    <source>
        <dbReference type="SAM" id="MobiDB-lite"/>
    </source>
</evidence>
<feature type="compositionally biased region" description="Basic and acidic residues" evidence="1">
    <location>
        <begin position="354"/>
        <end position="375"/>
    </location>
</feature>
<sequence length="626" mass="68119">MASLSPEAERAIAAAGARAPRLEDIRERGVNVTICPPRTFSRDAGEGPGGAQALKEAARRAWNRQEKFKRAAERAAARKRAQARQAAGPVRDIAAERAAQAAAQEAAKVARKQRRLAALVAEGLTTDQIAERLGVTRGTVYRQLKAHGLTARPAPRGNSGTAAAQLRADFAAAVAEGLTVPQIRERFGLSDHAVRSRLRHHGLKAAPVPRPPRRVREKAPPRPHPRDTRPEGCDMTWAELAEAMTAPEIAETLGRSLRAVRAGLHKRGLSARPMPRIARAMSVSDDEWRALAAEMSVPEISEKLGLSRTCIWRRLHKLGLRARPGKRGGRRADAPPPAEFLPKPKAETPPAAHSTDKAAARREARAEKAREVVARDRRRFKATPVPTGRAGREASPEAQAEGRSIMAARVLDPADPATAGLRILKDGANNSKIGGDVLVGRLKGARIVTLSLEERASCPRSCALWARCYGNNDPHAIRWRHGEALLGRLGPELDTLCAAHPAVLVRLHYLGDFWSTGYVDWWWRQIYSRPTLHAFGFTAHPPESEIGAEVAAIREAFPGRFAIRHSGRSGAWGSVTFNAPLDRPRYGDLVVCPEQRDAMAGDARARHCGSCALCWQSDAPVAFVEH</sequence>
<dbReference type="RefSeq" id="WP_285671389.1">
    <property type="nucleotide sequence ID" value="NZ_BSYI01000011.1"/>
</dbReference>
<organism evidence="2 3">
    <name type="scientific">Paralimibaculum aggregatum</name>
    <dbReference type="NCBI Taxonomy" id="3036245"/>
    <lineage>
        <taxon>Bacteria</taxon>
        <taxon>Pseudomonadati</taxon>
        <taxon>Pseudomonadota</taxon>
        <taxon>Alphaproteobacteria</taxon>
        <taxon>Rhodobacterales</taxon>
        <taxon>Paracoccaceae</taxon>
        <taxon>Paralimibaculum</taxon>
    </lineage>
</organism>
<protein>
    <recommendedName>
        <fullName evidence="4">Helix-turn-helix domain-containing protein</fullName>
    </recommendedName>
</protein>
<reference evidence="2 3" key="1">
    <citation type="submission" date="2023-04" db="EMBL/GenBank/DDBJ databases">
        <title>Marinoamorphus aggregata gen. nov., sp. Nov., isolate from tissue of brittle star Ophioplocus japonicus.</title>
        <authorList>
            <person name="Kawano K."/>
            <person name="Sawayama S."/>
            <person name="Nakagawa S."/>
        </authorList>
    </citation>
    <scope>NUCLEOTIDE SEQUENCE [LARGE SCALE GENOMIC DNA]</scope>
    <source>
        <strain evidence="2 3">NKW23</strain>
    </source>
</reference>